<reference evidence="3 4" key="1">
    <citation type="submission" date="2019-11" db="EMBL/GenBank/DDBJ databases">
        <title>Whole Genome Sequencing and Comparative Genomic Analyses of Lysinibacillus pakistanensis LZH-9, a Halotolerant Strain with Excellent COD Removal Capability.</title>
        <authorList>
            <person name="Zhou H."/>
        </authorList>
    </citation>
    <scope>NUCLEOTIDE SEQUENCE [LARGE SCALE GENOMIC DNA]</scope>
    <source>
        <strain evidence="3 4">LZH-9</strain>
    </source>
</reference>
<dbReference type="EMBL" id="CP045835">
    <property type="protein sequence ID" value="QGG52019.1"/>
    <property type="molecule type" value="Genomic_DNA"/>
</dbReference>
<dbReference type="RefSeq" id="WP_369593034.1">
    <property type="nucleotide sequence ID" value="NZ_CP045835.1"/>
</dbReference>
<name>A0ABX6DG31_9BACI</name>
<protein>
    <submittedName>
        <fullName evidence="3">Lytic transglycosylase domain-containing protein</fullName>
    </submittedName>
</protein>
<dbReference type="PANTHER" id="PTHR30163:SF8">
    <property type="entry name" value="LYTIC MUREIN TRANSGLYCOSYLASE"/>
    <property type="match status" value="1"/>
</dbReference>
<evidence type="ECO:0000313" key="4">
    <source>
        <dbReference type="Proteomes" id="UP000373269"/>
    </source>
</evidence>
<dbReference type="PANTHER" id="PTHR30163">
    <property type="entry name" value="MEMBRANE-BOUND LYTIC MUREIN TRANSGLYCOSYLASE B"/>
    <property type="match status" value="1"/>
</dbReference>
<feature type="domain" description="Transglycosylase SLT" evidence="2">
    <location>
        <begin position="150"/>
        <end position="188"/>
    </location>
</feature>
<dbReference type="InterPro" id="IPR023346">
    <property type="entry name" value="Lysozyme-like_dom_sf"/>
</dbReference>
<evidence type="ECO:0000313" key="3">
    <source>
        <dbReference type="EMBL" id="QGG52019.1"/>
    </source>
</evidence>
<dbReference type="SUPFAM" id="SSF53955">
    <property type="entry name" value="Lysozyme-like"/>
    <property type="match status" value="1"/>
</dbReference>
<dbReference type="Pfam" id="PF13406">
    <property type="entry name" value="SLT_2"/>
    <property type="match status" value="1"/>
</dbReference>
<keyword evidence="1" id="KW-0812">Transmembrane</keyword>
<dbReference type="CDD" id="cd13399">
    <property type="entry name" value="Slt35-like"/>
    <property type="match status" value="1"/>
</dbReference>
<accession>A0ABX6DG31</accession>
<sequence>MTKNMKKKPLSSSVQMGVIALLVPIAITVYVLAFFAWRELQTLPIFEKIAQQRAIEDIQQNFDMKIPEQFIPIYVAAEEKYGVPWTLLAAHHRIETRFSSMKSLVSPAGAEGPMQFMPCTFVGWKHPSCSGLGKGNISKTELMSPEAIKKYGGYGVDANGDGIADPYDIEDAIYSAANYLSKNGAANGDVKQAVFQYNHSDEYVEKVLHYFNLYNDYHNELKQAVLLNDKK</sequence>
<evidence type="ECO:0000259" key="2">
    <source>
        <dbReference type="Pfam" id="PF13406"/>
    </source>
</evidence>
<keyword evidence="1" id="KW-1133">Transmembrane helix</keyword>
<organism evidence="3 4">
    <name type="scientific">Lysinibacillus pakistanensis</name>
    <dbReference type="NCBI Taxonomy" id="759811"/>
    <lineage>
        <taxon>Bacteria</taxon>
        <taxon>Bacillati</taxon>
        <taxon>Bacillota</taxon>
        <taxon>Bacilli</taxon>
        <taxon>Bacillales</taxon>
        <taxon>Bacillaceae</taxon>
        <taxon>Lysinibacillus</taxon>
    </lineage>
</organism>
<gene>
    <name evidence="3" type="ORF">GDS87_14185</name>
</gene>
<keyword evidence="4" id="KW-1185">Reference proteome</keyword>
<dbReference type="Proteomes" id="UP000373269">
    <property type="component" value="Chromosome"/>
</dbReference>
<keyword evidence="1" id="KW-0472">Membrane</keyword>
<dbReference type="InterPro" id="IPR043426">
    <property type="entry name" value="MltB-like"/>
</dbReference>
<proteinExistence type="predicted"/>
<evidence type="ECO:0000256" key="1">
    <source>
        <dbReference type="SAM" id="Phobius"/>
    </source>
</evidence>
<dbReference type="InterPro" id="IPR031304">
    <property type="entry name" value="SLT_2"/>
</dbReference>
<dbReference type="Gene3D" id="1.10.530.10">
    <property type="match status" value="1"/>
</dbReference>
<feature type="transmembrane region" description="Helical" evidence="1">
    <location>
        <begin position="12"/>
        <end position="37"/>
    </location>
</feature>